<proteinExistence type="predicted"/>
<evidence type="ECO:0000313" key="5">
    <source>
        <dbReference type="Proteomes" id="UP001069802"/>
    </source>
</evidence>
<feature type="domain" description="Metallo-beta-lactamase" evidence="2">
    <location>
        <begin position="15"/>
        <end position="246"/>
    </location>
</feature>
<dbReference type="PROSITE" id="PS51257">
    <property type="entry name" value="PROKAR_LIPOPROTEIN"/>
    <property type="match status" value="1"/>
</dbReference>
<dbReference type="RefSeq" id="WP_269423602.1">
    <property type="nucleotide sequence ID" value="NZ_JAPWGY010000003.1"/>
</dbReference>
<dbReference type="InterPro" id="IPR050698">
    <property type="entry name" value="MBL"/>
</dbReference>
<gene>
    <name evidence="4" type="ORF">O4H49_11730</name>
</gene>
<reference evidence="4" key="1">
    <citation type="submission" date="2022-12" db="EMBL/GenBank/DDBJ databases">
        <title>Bacterial isolates from different developmental stages of Nematostella vectensis.</title>
        <authorList>
            <person name="Fraune S."/>
        </authorList>
    </citation>
    <scope>NUCLEOTIDE SEQUENCE</scope>
    <source>
        <strain evidence="4">G21630-S1</strain>
    </source>
</reference>
<dbReference type="SMART" id="SM00849">
    <property type="entry name" value="Lactamase_B"/>
    <property type="match status" value="1"/>
</dbReference>
<evidence type="ECO:0000259" key="2">
    <source>
        <dbReference type="SMART" id="SM00849"/>
    </source>
</evidence>
<keyword evidence="5" id="KW-1185">Reference proteome</keyword>
<dbReference type="Pfam" id="PF00753">
    <property type="entry name" value="Lactamase_B"/>
    <property type="match status" value="1"/>
</dbReference>
<dbReference type="InterPro" id="IPR022712">
    <property type="entry name" value="Beta_Casp"/>
</dbReference>
<dbReference type="EMBL" id="JAPWGY010000003">
    <property type="protein sequence ID" value="MCZ4281452.1"/>
    <property type="molecule type" value="Genomic_DNA"/>
</dbReference>
<dbReference type="Pfam" id="PF10996">
    <property type="entry name" value="Beta-Casp"/>
    <property type="match status" value="1"/>
</dbReference>
<dbReference type="Gene3D" id="3.60.15.10">
    <property type="entry name" value="Ribonuclease Z/Hydroxyacylglutathione hydrolase-like"/>
    <property type="match status" value="1"/>
</dbReference>
<dbReference type="Pfam" id="PF07521">
    <property type="entry name" value="RMMBL"/>
    <property type="match status" value="1"/>
</dbReference>
<feature type="domain" description="Beta-Casp" evidence="3">
    <location>
        <begin position="259"/>
        <end position="379"/>
    </location>
</feature>
<dbReference type="PANTHER" id="PTHR11203">
    <property type="entry name" value="CLEAVAGE AND POLYADENYLATION SPECIFICITY FACTOR FAMILY MEMBER"/>
    <property type="match status" value="1"/>
</dbReference>
<evidence type="ECO:0000259" key="3">
    <source>
        <dbReference type="SMART" id="SM01027"/>
    </source>
</evidence>
<organism evidence="4 5">
    <name type="scientific">Kiloniella laminariae</name>
    <dbReference type="NCBI Taxonomy" id="454162"/>
    <lineage>
        <taxon>Bacteria</taxon>
        <taxon>Pseudomonadati</taxon>
        <taxon>Pseudomonadota</taxon>
        <taxon>Alphaproteobacteria</taxon>
        <taxon>Rhodospirillales</taxon>
        <taxon>Kiloniellaceae</taxon>
        <taxon>Kiloniella</taxon>
    </lineage>
</organism>
<sequence>MSVKIQFCGAAGTVTGSCYWFRTPKRQFLVDCGLFQGSKTVKELNYGAFPFKPEEIDFVFLTHAHTDHAGLLPKLTKLGFKGEIFMTSGSRDLLSYMLPDSAHIQESEVKRLNFRNRQRGKPVVEPIYTKEDVENCLQQINTVSYEKWFEVSGIQARFWNAGHILGSASIELKIPDTQENDEPLHLLFSGDIGPEHKSFHPDPDAPSDFDYVFCESTYGGRKRTDYTPEQRRDLLAKEIQDAMSGGGSLLIPSFAVERTQELLNDLSLLLQSDVIEPTPVFIDSPLAIRVTSVFTDHAQQLEDVGSHRGFFNNPSFHFTESVEESKAIARFSSGAIILAASGMCDAGRIRHHLKNHLWRPQSTILLVGYQAEGTLGRLLQQGVEKVKIQGEEIIVRANIRTLDSYSGHADGEELLEWVRDRLPVKQRIFLTHGNTNALAAMKKTLLETGLAPDKVIIPQLDDCYNLSVIGEQTRQQETVRRIESSSLEKPDWHNDLAQFSLDVRTALDKANSDKQRQVILSRLIKALE</sequence>
<accession>A0ABT4LK21</accession>
<dbReference type="InterPro" id="IPR001279">
    <property type="entry name" value="Metallo-B-lactamas"/>
</dbReference>
<dbReference type="Proteomes" id="UP001069802">
    <property type="component" value="Unassembled WGS sequence"/>
</dbReference>
<comment type="caution">
    <text evidence="4">The sequence shown here is derived from an EMBL/GenBank/DDBJ whole genome shotgun (WGS) entry which is preliminary data.</text>
</comment>
<protein>
    <submittedName>
        <fullName evidence="4">MBL fold metallo-hydrolase</fullName>
    </submittedName>
</protein>
<evidence type="ECO:0000313" key="4">
    <source>
        <dbReference type="EMBL" id="MCZ4281452.1"/>
    </source>
</evidence>
<dbReference type="SUPFAM" id="SSF56281">
    <property type="entry name" value="Metallo-hydrolase/oxidoreductase"/>
    <property type="match status" value="1"/>
</dbReference>
<keyword evidence="1" id="KW-0378">Hydrolase</keyword>
<dbReference type="PANTHER" id="PTHR11203:SF37">
    <property type="entry name" value="INTEGRATOR COMPLEX SUBUNIT 11"/>
    <property type="match status" value="1"/>
</dbReference>
<dbReference type="InterPro" id="IPR036866">
    <property type="entry name" value="RibonucZ/Hydroxyglut_hydro"/>
</dbReference>
<dbReference type="CDD" id="cd16295">
    <property type="entry name" value="TTHA0252-CPSF-like_MBL-fold"/>
    <property type="match status" value="1"/>
</dbReference>
<dbReference type="InterPro" id="IPR011108">
    <property type="entry name" value="RMMBL"/>
</dbReference>
<dbReference type="SMART" id="SM01027">
    <property type="entry name" value="Beta-Casp"/>
    <property type="match status" value="1"/>
</dbReference>
<evidence type="ECO:0000256" key="1">
    <source>
        <dbReference type="ARBA" id="ARBA00022801"/>
    </source>
</evidence>
<name>A0ABT4LK21_9PROT</name>
<dbReference type="Gene3D" id="3.40.50.10890">
    <property type="match status" value="1"/>
</dbReference>